<evidence type="ECO:0000256" key="8">
    <source>
        <dbReference type="SAM" id="MobiDB-lite"/>
    </source>
</evidence>
<keyword evidence="3 7" id="KW-0067">ATP-binding</keyword>
<accession>A0A560CJ67</accession>
<keyword evidence="4" id="KW-0238">DNA-binding</keyword>
<feature type="domain" description="FtsK" evidence="9">
    <location>
        <begin position="316"/>
        <end position="531"/>
    </location>
</feature>
<dbReference type="PROSITE" id="PS50901">
    <property type="entry name" value="FTSK"/>
    <property type="match status" value="1"/>
</dbReference>
<dbReference type="SMART" id="SM00382">
    <property type="entry name" value="AAA"/>
    <property type="match status" value="1"/>
</dbReference>
<dbReference type="InterPro" id="IPR050206">
    <property type="entry name" value="FtsK/SpoIIIE/SftA"/>
</dbReference>
<evidence type="ECO:0000256" key="7">
    <source>
        <dbReference type="PROSITE-ProRule" id="PRU00289"/>
    </source>
</evidence>
<feature type="binding site" evidence="7">
    <location>
        <begin position="333"/>
        <end position="340"/>
    </location>
    <ligand>
        <name>ATP</name>
        <dbReference type="ChEBI" id="CHEBI:30616"/>
    </ligand>
</feature>
<comment type="function">
    <text evidence="5">Essential cell division protein that coordinates cell division and chromosome segregation. The N-terminus is involved in assembly of the cell-division machinery. The C-terminus functions as a DNA motor that moves dsDNA in an ATP-dependent manner towards the dif recombination site, which is located within the replication terminus region. Translocation stops specifically at Xer-dif sites, where FtsK interacts with the Xer recombinase, allowing activation of chromosome unlinking by recombination. FtsK orienting polar sequences (KOPS) guide the direction of DNA translocation. FtsK can remove proteins from DNA as it translocates, but translocation stops specifically at XerCD-dif site, thereby preventing removal of XerC and XerD from dif.</text>
</comment>
<comment type="caution">
    <text evidence="10">The sequence shown here is derived from an EMBL/GenBank/DDBJ whole genome shotgun (WGS) entry which is preliminary data.</text>
</comment>
<evidence type="ECO:0000313" key="10">
    <source>
        <dbReference type="EMBL" id="TWA84889.1"/>
    </source>
</evidence>
<sequence length="681" mass="73644">MTPRTPHLTAPATQSGVVTADEFNLWCALNGRPFNLIPNARPDGRLLWDVEVLPGTPRAGTVYSTNLGDEALAVVAGFAFLSGVEWAYEARPAEAAPVLVSDAAVDAPAEVEDVLIPDAEDLPEEAEPDEAAEDALADEDEADEYTDDAVALDDADGDADEDGESFGEPVGEPTGEDDPYALPGTTLLQNPPPRPPQQHDETVLARNARMLETVLRNFRVRGEIMDVRPGPVVTLYEFEPAPGTKSATVINLTDDIARSMSVVTARIAIVPGRSVIGVELPNPVREMVYLREMFDHAAFAESQAHLAIALGKDISGEPVVADLARMPHLLVAGTTGSGKSVAINTMILSLLYRLPPERCRFIMVDPKMLELSVYDGIPHLLTPVVTDPKKAVIALRWAVREMESRYEAMSKLGVRNIEGYNARIAEMIANGEPMPRRHVPGEAETVFDLTPQEPTPLPYIVVIVDEMADLMLVAGKEIEAAIQRLAQMARAAGIHLIMATQRPSVDVITGTIKANFPTRISFQVTSKIDSRTILGEAGAEQLLGQGDMLYMAGGGRITRVHGPFVSDSEVEEIVQFIKSQGAPNYVTAITEEEDEAVADEDDESGGSNSGDDLYMQAVNLVVREGKVSVSFIQRQLQIGYNRAARLVERMETERVVGQANHQGKREVLLSPAGLSAKRAGV</sequence>
<protein>
    <submittedName>
        <fullName evidence="10">S-DNA-T family DNA segregation ATPase FtsK/SpoIIIE</fullName>
    </submittedName>
</protein>
<dbReference type="EMBL" id="VITH01000004">
    <property type="protein sequence ID" value="TWA84889.1"/>
    <property type="molecule type" value="Genomic_DNA"/>
</dbReference>
<dbReference type="InterPro" id="IPR027417">
    <property type="entry name" value="P-loop_NTPase"/>
</dbReference>
<evidence type="ECO:0000256" key="6">
    <source>
        <dbReference type="ARBA" id="ARBA00025923"/>
    </source>
</evidence>
<dbReference type="Pfam" id="PF01580">
    <property type="entry name" value="FtsK_SpoIIIE"/>
    <property type="match status" value="1"/>
</dbReference>
<evidence type="ECO:0000256" key="3">
    <source>
        <dbReference type="ARBA" id="ARBA00022840"/>
    </source>
</evidence>
<dbReference type="Pfam" id="PF09397">
    <property type="entry name" value="FtsK_gamma"/>
    <property type="match status" value="1"/>
</dbReference>
<comment type="similarity">
    <text evidence="1">Belongs to the FtsK/SpoIIIE/SftA family.</text>
</comment>
<organism evidence="10 11">
    <name type="scientific">Azospirillum brasilense</name>
    <dbReference type="NCBI Taxonomy" id="192"/>
    <lineage>
        <taxon>Bacteria</taxon>
        <taxon>Pseudomonadati</taxon>
        <taxon>Pseudomonadota</taxon>
        <taxon>Alphaproteobacteria</taxon>
        <taxon>Rhodospirillales</taxon>
        <taxon>Azospirillaceae</taxon>
        <taxon>Azospirillum</taxon>
    </lineage>
</organism>
<dbReference type="Gene3D" id="3.30.980.40">
    <property type="match status" value="1"/>
</dbReference>
<dbReference type="InterPro" id="IPR018541">
    <property type="entry name" value="Ftsk_gamma"/>
</dbReference>
<dbReference type="InterPro" id="IPR003593">
    <property type="entry name" value="AAA+_ATPase"/>
</dbReference>
<comment type="subunit">
    <text evidence="6">Homohexamer. Forms a ring that surrounds DNA.</text>
</comment>
<keyword evidence="2 7" id="KW-0547">Nucleotide-binding</keyword>
<dbReference type="SMART" id="SM00843">
    <property type="entry name" value="Ftsk_gamma"/>
    <property type="match status" value="1"/>
</dbReference>
<gene>
    <name evidence="10" type="ORF">FBZ83_104156</name>
</gene>
<dbReference type="AlphaFoldDB" id="A0A560CJ67"/>
<dbReference type="Proteomes" id="UP000318529">
    <property type="component" value="Unassembled WGS sequence"/>
</dbReference>
<dbReference type="InterPro" id="IPR036390">
    <property type="entry name" value="WH_DNA-bd_sf"/>
</dbReference>
<dbReference type="RefSeq" id="WP_145682291.1">
    <property type="nucleotide sequence ID" value="NZ_VITH01000004.1"/>
</dbReference>
<dbReference type="Pfam" id="PF17854">
    <property type="entry name" value="FtsK_alpha"/>
    <property type="match status" value="1"/>
</dbReference>
<dbReference type="GO" id="GO:0003677">
    <property type="term" value="F:DNA binding"/>
    <property type="evidence" value="ECO:0007669"/>
    <property type="project" value="UniProtKB-KW"/>
</dbReference>
<evidence type="ECO:0000313" key="11">
    <source>
        <dbReference type="Proteomes" id="UP000318529"/>
    </source>
</evidence>
<evidence type="ECO:0000256" key="4">
    <source>
        <dbReference type="ARBA" id="ARBA00023125"/>
    </source>
</evidence>
<dbReference type="SUPFAM" id="SSF46785">
    <property type="entry name" value="Winged helix' DNA-binding domain"/>
    <property type="match status" value="1"/>
</dbReference>
<dbReference type="InterPro" id="IPR002543">
    <property type="entry name" value="FtsK_dom"/>
</dbReference>
<dbReference type="PANTHER" id="PTHR22683">
    <property type="entry name" value="SPORULATION PROTEIN RELATED"/>
    <property type="match status" value="1"/>
</dbReference>
<dbReference type="PANTHER" id="PTHR22683:SF41">
    <property type="entry name" value="DNA TRANSLOCASE FTSK"/>
    <property type="match status" value="1"/>
</dbReference>
<dbReference type="Gene3D" id="3.40.50.300">
    <property type="entry name" value="P-loop containing nucleotide triphosphate hydrolases"/>
    <property type="match status" value="1"/>
</dbReference>
<dbReference type="InterPro" id="IPR036388">
    <property type="entry name" value="WH-like_DNA-bd_sf"/>
</dbReference>
<feature type="region of interest" description="Disordered" evidence="8">
    <location>
        <begin position="118"/>
        <end position="200"/>
    </location>
</feature>
<dbReference type="SUPFAM" id="SSF52540">
    <property type="entry name" value="P-loop containing nucleoside triphosphate hydrolases"/>
    <property type="match status" value="1"/>
</dbReference>
<name>A0A560CJ67_AZOBR</name>
<dbReference type="CDD" id="cd01127">
    <property type="entry name" value="TrwB_TraG_TraD_VirD4"/>
    <property type="match status" value="1"/>
</dbReference>
<evidence type="ECO:0000256" key="2">
    <source>
        <dbReference type="ARBA" id="ARBA00022741"/>
    </source>
</evidence>
<feature type="compositionally biased region" description="Acidic residues" evidence="8">
    <location>
        <begin position="118"/>
        <end position="165"/>
    </location>
</feature>
<dbReference type="Gene3D" id="1.10.10.10">
    <property type="entry name" value="Winged helix-like DNA-binding domain superfamily/Winged helix DNA-binding domain"/>
    <property type="match status" value="1"/>
</dbReference>
<dbReference type="GO" id="GO:0005524">
    <property type="term" value="F:ATP binding"/>
    <property type="evidence" value="ECO:0007669"/>
    <property type="project" value="UniProtKB-UniRule"/>
</dbReference>
<dbReference type="InterPro" id="IPR041027">
    <property type="entry name" value="FtsK_alpha"/>
</dbReference>
<evidence type="ECO:0000256" key="1">
    <source>
        <dbReference type="ARBA" id="ARBA00006474"/>
    </source>
</evidence>
<proteinExistence type="inferred from homology"/>
<reference evidence="10 11" key="1">
    <citation type="submission" date="2019-06" db="EMBL/GenBank/DDBJ databases">
        <title>Genomic Encyclopedia of Type Strains, Phase IV (KMG-V): Genome sequencing to study the core and pangenomes of soil and plant-associated prokaryotes.</title>
        <authorList>
            <person name="Whitman W."/>
        </authorList>
    </citation>
    <scope>NUCLEOTIDE SEQUENCE [LARGE SCALE GENOMIC DNA]</scope>
    <source>
        <strain evidence="10 11">BR 11650</strain>
    </source>
</reference>
<evidence type="ECO:0000256" key="5">
    <source>
        <dbReference type="ARBA" id="ARBA00024784"/>
    </source>
</evidence>
<evidence type="ECO:0000259" key="9">
    <source>
        <dbReference type="PROSITE" id="PS50901"/>
    </source>
</evidence>